<gene>
    <name evidence="2" type="ORF">SAMN05421594_3038</name>
</gene>
<protein>
    <recommendedName>
        <fullName evidence="4">YhhN-like protein</fullName>
    </recommendedName>
</protein>
<reference evidence="3" key="1">
    <citation type="submission" date="2016-10" db="EMBL/GenBank/DDBJ databases">
        <authorList>
            <person name="Varghese N."/>
            <person name="Submissions S."/>
        </authorList>
    </citation>
    <scope>NUCLEOTIDE SEQUENCE [LARGE SCALE GENOMIC DNA]</scope>
    <source>
        <strain evidence="3">DSM 25575</strain>
    </source>
</reference>
<feature type="transmembrane region" description="Helical" evidence="1">
    <location>
        <begin position="30"/>
        <end position="47"/>
    </location>
</feature>
<dbReference type="EMBL" id="FOVD01000004">
    <property type="protein sequence ID" value="SFN50492.1"/>
    <property type="molecule type" value="Genomic_DNA"/>
</dbReference>
<accession>A0A1I4ZJR9</accession>
<feature type="transmembrane region" description="Helical" evidence="1">
    <location>
        <begin position="134"/>
        <end position="156"/>
    </location>
</feature>
<dbReference type="AlphaFoldDB" id="A0A1I4ZJR9"/>
<evidence type="ECO:0000313" key="3">
    <source>
        <dbReference type="Proteomes" id="UP000198769"/>
    </source>
</evidence>
<evidence type="ECO:0000313" key="2">
    <source>
        <dbReference type="EMBL" id="SFN50492.1"/>
    </source>
</evidence>
<feature type="transmembrane region" description="Helical" evidence="1">
    <location>
        <begin position="101"/>
        <end position="122"/>
    </location>
</feature>
<keyword evidence="1" id="KW-1133">Transmembrane helix</keyword>
<organism evidence="2 3">
    <name type="scientific">Chryseobacterium oleae</name>
    <dbReference type="NCBI Taxonomy" id="491207"/>
    <lineage>
        <taxon>Bacteria</taxon>
        <taxon>Pseudomonadati</taxon>
        <taxon>Bacteroidota</taxon>
        <taxon>Flavobacteriia</taxon>
        <taxon>Flavobacteriales</taxon>
        <taxon>Weeksellaceae</taxon>
        <taxon>Chryseobacterium group</taxon>
        <taxon>Chryseobacterium</taxon>
    </lineage>
</organism>
<keyword evidence="3" id="KW-1185">Reference proteome</keyword>
<feature type="transmembrane region" description="Helical" evidence="1">
    <location>
        <begin position="176"/>
        <end position="194"/>
    </location>
</feature>
<feature type="transmembrane region" description="Helical" evidence="1">
    <location>
        <begin position="77"/>
        <end position="95"/>
    </location>
</feature>
<sequence>MTTLDIIYYLIIVINFVVSIIFVRLWKQFYFVYFFVIIVAEFLILLFPNAQKIYNILDIFTIIFLGFIFQKEIKNKIWLAIISFSAILLSIYFFSISKTLYSIYTGVICCLYMIIISLTWFCEKVINEEKNGSLLKEQLFWISSSLLFWAVFYLFRMTPMYWIQSEDKNFLIVLKYIFQVATNLSYILFLIGLLSKRL</sequence>
<proteinExistence type="predicted"/>
<evidence type="ECO:0008006" key="4">
    <source>
        <dbReference type="Google" id="ProtNLM"/>
    </source>
</evidence>
<feature type="transmembrane region" description="Helical" evidence="1">
    <location>
        <begin position="6"/>
        <end position="23"/>
    </location>
</feature>
<dbReference type="Proteomes" id="UP000198769">
    <property type="component" value="Unassembled WGS sequence"/>
</dbReference>
<name>A0A1I4ZJR9_CHROL</name>
<feature type="transmembrane region" description="Helical" evidence="1">
    <location>
        <begin position="53"/>
        <end position="70"/>
    </location>
</feature>
<keyword evidence="1" id="KW-0812">Transmembrane</keyword>
<evidence type="ECO:0000256" key="1">
    <source>
        <dbReference type="SAM" id="Phobius"/>
    </source>
</evidence>
<keyword evidence="1" id="KW-0472">Membrane</keyword>